<evidence type="ECO:0000256" key="1">
    <source>
        <dbReference type="SAM" id="MobiDB-lite"/>
    </source>
</evidence>
<name>A0A8H8QWB2_9HELO</name>
<reference evidence="2 3" key="1">
    <citation type="submission" date="2018-05" db="EMBL/GenBank/DDBJ databases">
        <title>Genome sequencing and assembly of the regulated plant pathogen Lachnellula willkommii and related sister species for the development of diagnostic species identification markers.</title>
        <authorList>
            <person name="Giroux E."/>
            <person name="Bilodeau G."/>
        </authorList>
    </citation>
    <scope>NUCLEOTIDE SEQUENCE [LARGE SCALE GENOMIC DNA]</scope>
    <source>
        <strain evidence="2 3">CBS 185.66</strain>
    </source>
</reference>
<dbReference type="OrthoDB" id="10630440at2759"/>
<evidence type="ECO:0000313" key="2">
    <source>
        <dbReference type="EMBL" id="TVY23939.1"/>
    </source>
</evidence>
<feature type="region of interest" description="Disordered" evidence="1">
    <location>
        <begin position="132"/>
        <end position="156"/>
    </location>
</feature>
<dbReference type="RefSeq" id="XP_031002727.1">
    <property type="nucleotide sequence ID" value="XM_031152334.1"/>
</dbReference>
<dbReference type="EMBL" id="QGMH01000154">
    <property type="protein sequence ID" value="TVY23939.1"/>
    <property type="molecule type" value="Genomic_DNA"/>
</dbReference>
<dbReference type="GeneID" id="41987603"/>
<evidence type="ECO:0000313" key="3">
    <source>
        <dbReference type="Proteomes" id="UP000431533"/>
    </source>
</evidence>
<dbReference type="Proteomes" id="UP000431533">
    <property type="component" value="Unassembled WGS sequence"/>
</dbReference>
<dbReference type="AlphaFoldDB" id="A0A8H8QWB2"/>
<comment type="caution">
    <text evidence="2">The sequence shown here is derived from an EMBL/GenBank/DDBJ whole genome shotgun (WGS) entry which is preliminary data.</text>
</comment>
<sequence length="156" mass="17491">MFDKANLARVRDLLFTVLHRTFSFCRYLFAAAEYGSQVLTPPIEISQYFGNTSTKNGISYYFQRNIVPNAKAFLEARKQGEDTTNVIMVENVRDGKPGKEITKCYDSGMKSHTLYAHVWGKVKPMTKAISEARERGDNPMDISLTAGLQEGGPEKG</sequence>
<keyword evidence="3" id="KW-1185">Reference proteome</keyword>
<protein>
    <submittedName>
        <fullName evidence="2">Uncharacterized protein</fullName>
    </submittedName>
</protein>
<proteinExistence type="predicted"/>
<organism evidence="2 3">
    <name type="scientific">Lachnellula hyalina</name>
    <dbReference type="NCBI Taxonomy" id="1316788"/>
    <lineage>
        <taxon>Eukaryota</taxon>
        <taxon>Fungi</taxon>
        <taxon>Dikarya</taxon>
        <taxon>Ascomycota</taxon>
        <taxon>Pezizomycotina</taxon>
        <taxon>Leotiomycetes</taxon>
        <taxon>Helotiales</taxon>
        <taxon>Lachnaceae</taxon>
        <taxon>Lachnellula</taxon>
    </lineage>
</organism>
<accession>A0A8H8QWB2</accession>
<gene>
    <name evidence="2" type="ORF">LHYA1_G007405</name>
</gene>